<dbReference type="OrthoDB" id="9766710at2"/>
<gene>
    <name evidence="5" type="primary">prsT</name>
    <name evidence="5" type="ORF">HLUCCX14_02540</name>
</gene>
<protein>
    <submittedName>
        <fullName evidence="5">Putative PEP-CTERM system TPR-repeat lipoprotein</fullName>
    </submittedName>
</protein>
<keyword evidence="5" id="KW-0449">Lipoprotein</keyword>
<dbReference type="PROSITE" id="PS50005">
    <property type="entry name" value="TPR"/>
    <property type="match status" value="6"/>
</dbReference>
<dbReference type="Proteomes" id="UP000050416">
    <property type="component" value="Unassembled WGS sequence"/>
</dbReference>
<dbReference type="PANTHER" id="PTHR45586">
    <property type="entry name" value="TPR REPEAT-CONTAINING PROTEIN PA4667"/>
    <property type="match status" value="1"/>
</dbReference>
<dbReference type="InterPro" id="IPR051012">
    <property type="entry name" value="CellSynth/LPSAsmb/PSIAsmb"/>
</dbReference>
<dbReference type="SMART" id="SM00028">
    <property type="entry name" value="TPR"/>
    <property type="match status" value="12"/>
</dbReference>
<evidence type="ECO:0000259" key="4">
    <source>
        <dbReference type="Pfam" id="PF09976"/>
    </source>
</evidence>
<comment type="caution">
    <text evidence="5">The sequence shown here is derived from an EMBL/GenBank/DDBJ whole genome shotgun (WGS) entry which is preliminary data.</text>
</comment>
<dbReference type="SUPFAM" id="SSF48452">
    <property type="entry name" value="TPR-like"/>
    <property type="match status" value="5"/>
</dbReference>
<evidence type="ECO:0000256" key="3">
    <source>
        <dbReference type="PROSITE-ProRule" id="PRU00339"/>
    </source>
</evidence>
<dbReference type="InterPro" id="IPR018704">
    <property type="entry name" value="SecYEG/CpoB_TPR"/>
</dbReference>
<reference evidence="5 6" key="1">
    <citation type="submission" date="2015-09" db="EMBL/GenBank/DDBJ databases">
        <title>Identification and resolution of microdiversity through metagenomic sequencing of parallel consortia.</title>
        <authorList>
            <person name="Nelson W.C."/>
            <person name="Romine M.F."/>
            <person name="Lindemann S.R."/>
        </authorList>
    </citation>
    <scope>NUCLEOTIDE SEQUENCE [LARGE SCALE GENOMIC DNA]</scope>
    <source>
        <strain evidence="5">HL-55</strain>
    </source>
</reference>
<sequence>MNLNNVVRVSLLSAAIAVGLAGCSNETDMSQDDIQYISHIDQARFFQRQGELRASTIEARSAIELQPERADPYFVIINNLLTAGDAVNAERQLDRLLENQPGEALSPAQQNQAELIRAESKILQGKTTEAISALDRISSPSRDQALKADNLRGQAWLSSGDLDKAEQAYREAVDSNTNNVSALVGLSKIAATREDFGTAEQLLNDAEAMDAEHEDVWLWNAQYAHSRGQWAEAEQNYIRALETIGQYDVMTYRKYQTISALITVLRQQGKSAEAFVYEELLAKSGPGTIKSNLEAASAAYNEGDLDSAARYLQEVLNQAPNHQQSALMLGIIRFRQGRSEEASQLLEPLADMEDAEGVRKLLAATRISMRDPEGAKSLLDNMADKDSDPQTLALVGIASLASGDDQSGRQLIEKALEIQPDNSNLRLRYAAYLMQRQDYQTAINQASQISESANEATQAKIMLSQAQMLSDNPEAATKTLDNWLKKEPANVDALLARGNLAGNIGSMNDATQYFEAARKAAPDNPTPLVALGNLARARDDNGTARDYYTQAVKLGPDHRGALQAIANILPREELTTLMRSIREEHPDAAGPRLILLETALIENNATEADELTAQLMEREQEDQPTAAEPLVATVYDGIATQMVQRGQNERALEILNRGRALFPDNEGMALKVASIEFRNGNTARAGDALRDAKQNNPDSPAPYQLEASYYESEDEHQQAAELYQLALTKRASAELYVAHARALRNAGQANAARESLENALSQFPNNPRLLLGLAMEYQQQSQQDKAQASYEQLVSLTPNNPVALNNLAWLYYEAGDERAMETARKAYELVPDNAAVADTYGWILFESGERQRSLEVLEKAHELDPGSREIAMHLVEAYRAIGRDDDARRVLEKLDADA</sequence>
<proteinExistence type="predicted"/>
<dbReference type="EMBL" id="LJZQ01000002">
    <property type="protein sequence ID" value="KPQ30455.1"/>
    <property type="molecule type" value="Genomic_DNA"/>
</dbReference>
<accession>A0A0P8BPY2</accession>
<keyword evidence="2 3" id="KW-0802">TPR repeat</keyword>
<evidence type="ECO:0000313" key="5">
    <source>
        <dbReference type="EMBL" id="KPQ30455.1"/>
    </source>
</evidence>
<dbReference type="PANTHER" id="PTHR45586:SF1">
    <property type="entry name" value="LIPOPOLYSACCHARIDE ASSEMBLY PROTEIN B"/>
    <property type="match status" value="1"/>
</dbReference>
<evidence type="ECO:0000256" key="1">
    <source>
        <dbReference type="ARBA" id="ARBA00022737"/>
    </source>
</evidence>
<dbReference type="STRING" id="1305731.GCA_000934705_01364"/>
<feature type="repeat" description="TPR" evidence="3">
    <location>
        <begin position="389"/>
        <end position="422"/>
    </location>
</feature>
<evidence type="ECO:0000256" key="2">
    <source>
        <dbReference type="ARBA" id="ARBA00022803"/>
    </source>
</evidence>
<dbReference type="Pfam" id="PF13432">
    <property type="entry name" value="TPR_16"/>
    <property type="match status" value="2"/>
</dbReference>
<dbReference type="InterPro" id="IPR019734">
    <property type="entry name" value="TPR_rpt"/>
</dbReference>
<dbReference type="Pfam" id="PF14559">
    <property type="entry name" value="TPR_19"/>
    <property type="match status" value="2"/>
</dbReference>
<feature type="domain" description="Ancillary SecYEG translocon subunit/Cell division coordinator CpoB TPR" evidence="4">
    <location>
        <begin position="82"/>
        <end position="184"/>
    </location>
</feature>
<feature type="repeat" description="TPR" evidence="3">
    <location>
        <begin position="834"/>
        <end position="867"/>
    </location>
</feature>
<dbReference type="InterPro" id="IPR011990">
    <property type="entry name" value="TPR-like_helical_dom_sf"/>
</dbReference>
<dbReference type="PATRIC" id="fig|1305731.5.peg.3297"/>
<dbReference type="AlphaFoldDB" id="A0A0P8BPY2"/>
<keyword evidence="1" id="KW-0677">Repeat</keyword>
<feature type="repeat" description="TPR" evidence="3">
    <location>
        <begin position="146"/>
        <end position="179"/>
    </location>
</feature>
<feature type="repeat" description="TPR" evidence="3">
    <location>
        <begin position="767"/>
        <end position="800"/>
    </location>
</feature>
<organism evidence="5 6">
    <name type="scientific">Marinobacter excellens HL-55</name>
    <dbReference type="NCBI Taxonomy" id="1305731"/>
    <lineage>
        <taxon>Bacteria</taxon>
        <taxon>Pseudomonadati</taxon>
        <taxon>Pseudomonadota</taxon>
        <taxon>Gammaproteobacteria</taxon>
        <taxon>Pseudomonadales</taxon>
        <taxon>Marinobacteraceae</taxon>
        <taxon>Marinobacter</taxon>
    </lineage>
</organism>
<dbReference type="Pfam" id="PF13428">
    <property type="entry name" value="TPR_14"/>
    <property type="match status" value="1"/>
</dbReference>
<evidence type="ECO:0000313" key="6">
    <source>
        <dbReference type="Proteomes" id="UP000050416"/>
    </source>
</evidence>
<feature type="repeat" description="TPR" evidence="3">
    <location>
        <begin position="525"/>
        <end position="558"/>
    </location>
</feature>
<dbReference type="Pfam" id="PF09976">
    <property type="entry name" value="TPR_21"/>
    <property type="match status" value="1"/>
</dbReference>
<name>A0A0P8BPY2_9GAMM</name>
<dbReference type="Gene3D" id="1.25.40.10">
    <property type="entry name" value="Tetratricopeptide repeat domain"/>
    <property type="match status" value="3"/>
</dbReference>
<feature type="repeat" description="TPR" evidence="3">
    <location>
        <begin position="491"/>
        <end position="524"/>
    </location>
</feature>